<comment type="caution">
    <text evidence="2">The sequence shown here is derived from an EMBL/GenBank/DDBJ whole genome shotgun (WGS) entry which is preliminary data.</text>
</comment>
<evidence type="ECO:0000313" key="3">
    <source>
        <dbReference type="Proteomes" id="UP001172159"/>
    </source>
</evidence>
<name>A0AA40K3C2_9PEZI</name>
<proteinExistence type="predicted"/>
<organism evidence="2 3">
    <name type="scientific">Apiosordaria backusii</name>
    <dbReference type="NCBI Taxonomy" id="314023"/>
    <lineage>
        <taxon>Eukaryota</taxon>
        <taxon>Fungi</taxon>
        <taxon>Dikarya</taxon>
        <taxon>Ascomycota</taxon>
        <taxon>Pezizomycotina</taxon>
        <taxon>Sordariomycetes</taxon>
        <taxon>Sordariomycetidae</taxon>
        <taxon>Sordariales</taxon>
        <taxon>Lasiosphaeriaceae</taxon>
        <taxon>Apiosordaria</taxon>
    </lineage>
</organism>
<evidence type="ECO:0000256" key="1">
    <source>
        <dbReference type="SAM" id="Coils"/>
    </source>
</evidence>
<keyword evidence="1" id="KW-0175">Coiled coil</keyword>
<dbReference type="EMBL" id="JAUKTV010000002">
    <property type="protein sequence ID" value="KAK0744406.1"/>
    <property type="molecule type" value="Genomic_DNA"/>
</dbReference>
<keyword evidence="3" id="KW-1185">Reference proteome</keyword>
<accession>A0AA40K3C2</accession>
<dbReference type="AlphaFoldDB" id="A0AA40K3C2"/>
<sequence>MGKGKKKEMMALTSISKVPPATAQLFDIIVIGHTIEWKGKQLRRIYLPQPTFDPQAICCRPAQHNQPQQPRPAHTHTAALLPLSYLKVTYHIPSYPSLQMCYFEQTRWPCGYWKWGNFREQCEKEYRTGETCGLKLVYSWQPAEGICKICEQKSKKERRILKMMNDIARWQREGNRRATIEKTMADVQDIQLQISQLSRNHMERERTL</sequence>
<evidence type="ECO:0000313" key="2">
    <source>
        <dbReference type="EMBL" id="KAK0744406.1"/>
    </source>
</evidence>
<dbReference type="Proteomes" id="UP001172159">
    <property type="component" value="Unassembled WGS sequence"/>
</dbReference>
<protein>
    <submittedName>
        <fullName evidence="2">Uncharacterized protein</fullName>
    </submittedName>
</protein>
<feature type="coiled-coil region" evidence="1">
    <location>
        <begin position="153"/>
        <end position="200"/>
    </location>
</feature>
<reference evidence="2" key="1">
    <citation type="submission" date="2023-06" db="EMBL/GenBank/DDBJ databases">
        <title>Genome-scale phylogeny and comparative genomics of the fungal order Sordariales.</title>
        <authorList>
            <consortium name="Lawrence Berkeley National Laboratory"/>
            <person name="Hensen N."/>
            <person name="Bonometti L."/>
            <person name="Westerberg I."/>
            <person name="Brannstrom I.O."/>
            <person name="Guillou S."/>
            <person name="Cros-Aarteil S."/>
            <person name="Calhoun S."/>
            <person name="Haridas S."/>
            <person name="Kuo A."/>
            <person name="Mondo S."/>
            <person name="Pangilinan J."/>
            <person name="Riley R."/>
            <person name="Labutti K."/>
            <person name="Andreopoulos B."/>
            <person name="Lipzen A."/>
            <person name="Chen C."/>
            <person name="Yanf M."/>
            <person name="Daum C."/>
            <person name="Ng V."/>
            <person name="Clum A."/>
            <person name="Steindorff A."/>
            <person name="Ohm R."/>
            <person name="Martin F."/>
            <person name="Silar P."/>
            <person name="Natvig D."/>
            <person name="Lalanne C."/>
            <person name="Gautier V."/>
            <person name="Ament-Velasquez S.L."/>
            <person name="Kruys A."/>
            <person name="Hutchinson M.I."/>
            <person name="Powell A.J."/>
            <person name="Barry K."/>
            <person name="Miller A.N."/>
            <person name="Grigoriev I.V."/>
            <person name="Debuchy R."/>
            <person name="Gladieux P."/>
            <person name="Thoren M.H."/>
            <person name="Johannesson H."/>
        </authorList>
    </citation>
    <scope>NUCLEOTIDE SEQUENCE</scope>
    <source>
        <strain evidence="2">CBS 540.89</strain>
    </source>
</reference>
<gene>
    <name evidence="2" type="ORF">B0T21DRAFT_344621</name>
</gene>